<dbReference type="GO" id="GO:0045814">
    <property type="term" value="P:negative regulation of gene expression, epigenetic"/>
    <property type="evidence" value="ECO:0007669"/>
    <property type="project" value="TreeGrafter"/>
</dbReference>
<accession>A0AAW2Z0G4</accession>
<keyword evidence="6" id="KW-1185">Reference proteome</keyword>
<dbReference type="AlphaFoldDB" id="A0AAW2Z0G4"/>
<dbReference type="Gene3D" id="2.170.270.10">
    <property type="entry name" value="SET domain"/>
    <property type="match status" value="1"/>
</dbReference>
<dbReference type="GO" id="GO:0032259">
    <property type="term" value="P:methylation"/>
    <property type="evidence" value="ECO:0007669"/>
    <property type="project" value="UniProtKB-KW"/>
</dbReference>
<dbReference type="PANTHER" id="PTHR46402">
    <property type="entry name" value="SET AND MYND DOMAIN-CONTAINING PROTEIN 5"/>
    <property type="match status" value="1"/>
</dbReference>
<evidence type="ECO:0000313" key="5">
    <source>
        <dbReference type="EMBL" id="KAL0482092.1"/>
    </source>
</evidence>
<evidence type="ECO:0000313" key="6">
    <source>
        <dbReference type="Proteomes" id="UP001431209"/>
    </source>
</evidence>
<dbReference type="PANTHER" id="PTHR46402:SF2">
    <property type="entry name" value="HISTONE-LYSINE N-TRIMETHYLTRANSFERASE SMYD5"/>
    <property type="match status" value="1"/>
</dbReference>
<protein>
    <recommendedName>
        <fullName evidence="4">SET domain-containing protein</fullName>
    </recommendedName>
</protein>
<dbReference type="EMBL" id="JAOPGA020000819">
    <property type="protein sequence ID" value="KAL0482092.1"/>
    <property type="molecule type" value="Genomic_DNA"/>
</dbReference>
<gene>
    <name evidence="5" type="ORF">AKO1_013211</name>
</gene>
<proteinExistence type="predicted"/>
<dbReference type="InterPro" id="IPR001214">
    <property type="entry name" value="SET_dom"/>
</dbReference>
<evidence type="ECO:0000256" key="2">
    <source>
        <dbReference type="ARBA" id="ARBA00022679"/>
    </source>
</evidence>
<reference evidence="5 6" key="1">
    <citation type="submission" date="2024-03" db="EMBL/GenBank/DDBJ databases">
        <title>The Acrasis kona genome and developmental transcriptomes reveal deep origins of eukaryotic multicellular pathways.</title>
        <authorList>
            <person name="Sheikh S."/>
            <person name="Fu C.-J."/>
            <person name="Brown M.W."/>
            <person name="Baldauf S.L."/>
        </authorList>
    </citation>
    <scope>NUCLEOTIDE SEQUENCE [LARGE SCALE GENOMIC DNA]</scope>
    <source>
        <strain evidence="5 6">ATCC MYA-3509</strain>
    </source>
</reference>
<dbReference type="InterPro" id="IPR046341">
    <property type="entry name" value="SET_dom_sf"/>
</dbReference>
<sequence>MQEKSKQGIYSDESKLCFKEMILHYVRIGDILLIAKMNNESKQIYDAAFEMCNSMIHRIPSNDKSLIIYRNELITMLKRKVLPCIDRIQSITITQDYEQDTKYTKVYVKWVNDLNGKELFSKEEFSPGDILLTEEPIVSQRHINDDSIIETCERCMKSLNINSLRCACEIICDNQQSSDSMFQLLAQHEKQYPPGIQVCICDCGAKYCSDTCKKLAWEQYHNVMCDSEVLEELVQLSKSLGRNNPVLICKMMACCVSTALSTWNMDEQDDDEESILKESTYLFDRFVQNEERHGGDVGVVEVIKKMFYKKTFKSLTKKSMSFCNIMDEIITLSRYRNMNGLILRNACTIIPVSQFHVFLQSINPSQFVIDELSRILVNSCGHDLTYLLSHPKLQDRLSVVGFGPFAIHNCCNHSCDSNCASVSNLLDHRVRLIATKSIHKDSAISISYIGNDCLLSKQERQSQLLEKYDFQCLCTKCQNKP</sequence>
<dbReference type="SUPFAM" id="SSF82199">
    <property type="entry name" value="SET domain"/>
    <property type="match status" value="2"/>
</dbReference>
<comment type="caution">
    <text evidence="5">The sequence shown here is derived from an EMBL/GenBank/DDBJ whole genome shotgun (WGS) entry which is preliminary data.</text>
</comment>
<name>A0AAW2Z0G4_9EUKA</name>
<keyword evidence="3" id="KW-0949">S-adenosyl-L-methionine</keyword>
<evidence type="ECO:0000256" key="3">
    <source>
        <dbReference type="ARBA" id="ARBA00022691"/>
    </source>
</evidence>
<evidence type="ECO:0000256" key="1">
    <source>
        <dbReference type="ARBA" id="ARBA00022603"/>
    </source>
</evidence>
<dbReference type="PROSITE" id="PS50280">
    <property type="entry name" value="SET"/>
    <property type="match status" value="1"/>
</dbReference>
<dbReference type="GO" id="GO:0042799">
    <property type="term" value="F:histone H4K20 methyltransferase activity"/>
    <property type="evidence" value="ECO:0007669"/>
    <property type="project" value="TreeGrafter"/>
</dbReference>
<keyword evidence="2" id="KW-0808">Transferase</keyword>
<organism evidence="5 6">
    <name type="scientific">Acrasis kona</name>
    <dbReference type="NCBI Taxonomy" id="1008807"/>
    <lineage>
        <taxon>Eukaryota</taxon>
        <taxon>Discoba</taxon>
        <taxon>Heterolobosea</taxon>
        <taxon>Tetramitia</taxon>
        <taxon>Eutetramitia</taxon>
        <taxon>Acrasidae</taxon>
        <taxon>Acrasis</taxon>
    </lineage>
</organism>
<feature type="domain" description="SET" evidence="4">
    <location>
        <begin position="104"/>
        <end position="449"/>
    </location>
</feature>
<dbReference type="Proteomes" id="UP001431209">
    <property type="component" value="Unassembled WGS sequence"/>
</dbReference>
<dbReference type="CDD" id="cd20071">
    <property type="entry name" value="SET_SMYD"/>
    <property type="match status" value="1"/>
</dbReference>
<evidence type="ECO:0000259" key="4">
    <source>
        <dbReference type="PROSITE" id="PS50280"/>
    </source>
</evidence>
<keyword evidence="1" id="KW-0489">Methyltransferase</keyword>